<accession>A0ABC9Y2T6</accession>
<feature type="compositionally biased region" description="Polar residues" evidence="1">
    <location>
        <begin position="63"/>
        <end position="72"/>
    </location>
</feature>
<dbReference type="Proteomes" id="UP001623348">
    <property type="component" value="Unassembled WGS sequence"/>
</dbReference>
<keyword evidence="3" id="KW-1185">Reference proteome</keyword>
<feature type="region of interest" description="Disordered" evidence="1">
    <location>
        <begin position="63"/>
        <end position="89"/>
    </location>
</feature>
<comment type="caution">
    <text evidence="2">The sequence shown here is derived from an EMBL/GenBank/DDBJ whole genome shotgun (WGS) entry which is preliminary data.</text>
</comment>
<evidence type="ECO:0000313" key="2">
    <source>
        <dbReference type="EMBL" id="GAB0203912.1"/>
    </source>
</evidence>
<dbReference type="EMBL" id="BAAFJT010000040">
    <property type="protein sequence ID" value="GAB0203912.1"/>
    <property type="molecule type" value="Genomic_DNA"/>
</dbReference>
<reference evidence="2 3" key="1">
    <citation type="submission" date="2024-06" db="EMBL/GenBank/DDBJ databases">
        <title>The draft genome of Grus japonensis, version 3.</title>
        <authorList>
            <person name="Nabeshima K."/>
            <person name="Suzuki S."/>
            <person name="Onuma M."/>
        </authorList>
    </citation>
    <scope>NUCLEOTIDE SEQUENCE [LARGE SCALE GENOMIC DNA]</scope>
    <source>
        <strain evidence="2 3">451A</strain>
    </source>
</reference>
<name>A0ABC9Y2T6_GRUJA</name>
<evidence type="ECO:0008006" key="4">
    <source>
        <dbReference type="Google" id="ProtNLM"/>
    </source>
</evidence>
<evidence type="ECO:0000256" key="1">
    <source>
        <dbReference type="SAM" id="MobiDB-lite"/>
    </source>
</evidence>
<dbReference type="PANTHER" id="PTHR33332">
    <property type="entry name" value="REVERSE TRANSCRIPTASE DOMAIN-CONTAINING PROTEIN"/>
    <property type="match status" value="1"/>
</dbReference>
<feature type="compositionally biased region" description="Low complexity" evidence="1">
    <location>
        <begin position="73"/>
        <end position="89"/>
    </location>
</feature>
<dbReference type="AlphaFoldDB" id="A0ABC9Y2T6"/>
<gene>
    <name evidence="2" type="ORF">GRJ2_002856800</name>
</gene>
<evidence type="ECO:0000313" key="3">
    <source>
        <dbReference type="Proteomes" id="UP001623348"/>
    </source>
</evidence>
<sequence>MLTTFLDPPDITPGDFAIVKTLVIRKSRTGDARQNLSSYVLLPQELWATSSVAALAYTMQKEQLQDGTNKPNSSTRPPSNVSQSSSHSCNGSPDYFQVLAWYKNIQYGFTKGKSRLTNLVAFYNRVTVLVDKGRVTDVTYLDLCKAFDTVLHDILVSKLERHGFDG</sequence>
<protein>
    <recommendedName>
        <fullName evidence="4">Reverse transcriptase</fullName>
    </recommendedName>
</protein>
<proteinExistence type="predicted"/>
<organism evidence="2 3">
    <name type="scientific">Grus japonensis</name>
    <name type="common">Japanese crane</name>
    <name type="synonym">Red-crowned crane</name>
    <dbReference type="NCBI Taxonomy" id="30415"/>
    <lineage>
        <taxon>Eukaryota</taxon>
        <taxon>Metazoa</taxon>
        <taxon>Chordata</taxon>
        <taxon>Craniata</taxon>
        <taxon>Vertebrata</taxon>
        <taxon>Euteleostomi</taxon>
        <taxon>Archelosauria</taxon>
        <taxon>Archosauria</taxon>
        <taxon>Dinosauria</taxon>
        <taxon>Saurischia</taxon>
        <taxon>Theropoda</taxon>
        <taxon>Coelurosauria</taxon>
        <taxon>Aves</taxon>
        <taxon>Neognathae</taxon>
        <taxon>Neoaves</taxon>
        <taxon>Gruiformes</taxon>
        <taxon>Gruidae</taxon>
        <taxon>Grus</taxon>
    </lineage>
</organism>